<dbReference type="AlphaFoldDB" id="A0A1F7GXL9"/>
<evidence type="ECO:0000256" key="2">
    <source>
        <dbReference type="SAM" id="Phobius"/>
    </source>
</evidence>
<accession>A0A1F7GXL9</accession>
<name>A0A1F7GXL9_9BACT</name>
<evidence type="ECO:0000256" key="1">
    <source>
        <dbReference type="SAM" id="MobiDB-lite"/>
    </source>
</evidence>
<keyword evidence="2" id="KW-0812">Transmembrane</keyword>
<feature type="transmembrane region" description="Helical" evidence="2">
    <location>
        <begin position="32"/>
        <end position="54"/>
    </location>
</feature>
<keyword evidence="2" id="KW-0472">Membrane</keyword>
<evidence type="ECO:0000313" key="3">
    <source>
        <dbReference type="EMBL" id="OGK23575.1"/>
    </source>
</evidence>
<protein>
    <submittedName>
        <fullName evidence="3">Uncharacterized protein</fullName>
    </submittedName>
</protein>
<comment type="caution">
    <text evidence="3">The sequence shown here is derived from an EMBL/GenBank/DDBJ whole genome shotgun (WGS) entry which is preliminary data.</text>
</comment>
<dbReference type="Proteomes" id="UP000177159">
    <property type="component" value="Unassembled WGS sequence"/>
</dbReference>
<gene>
    <name evidence="3" type="ORF">A3C24_00120</name>
</gene>
<proteinExistence type="predicted"/>
<reference evidence="3 4" key="1">
    <citation type="journal article" date="2016" name="Nat. Commun.">
        <title>Thousands of microbial genomes shed light on interconnected biogeochemical processes in an aquifer system.</title>
        <authorList>
            <person name="Anantharaman K."/>
            <person name="Brown C.T."/>
            <person name="Hug L.A."/>
            <person name="Sharon I."/>
            <person name="Castelle C.J."/>
            <person name="Probst A.J."/>
            <person name="Thomas B.C."/>
            <person name="Singh A."/>
            <person name="Wilkins M.J."/>
            <person name="Karaoz U."/>
            <person name="Brodie E.L."/>
            <person name="Williams K.H."/>
            <person name="Hubbard S.S."/>
            <person name="Banfield J.F."/>
        </authorList>
    </citation>
    <scope>NUCLEOTIDE SEQUENCE [LARGE SCALE GENOMIC DNA]</scope>
</reference>
<sequence>MDTQLSPPEESAPQSELQTPSIQPQPESNHKMLFVIVGALLLLVIFFGSLYLVAQQKKQTILEPLQTRISSKPTSQPTADENTEWKTYNTDAYSFQYPPTMTVELSSEPTIFYVHTIGYTEKNISTSTSEYQIQITKIAPETIEDFMKLEPNTPDYDLTESQNKIMINGAPAVAQTFKKELNGSETGWEIYKLYYIYSPSFGMIFKGTGLSHNILDQVVSTFQFTNQNKQVNMSSWRTYTNSGYGFSVRYPSDAIVKENSPKYISISRFDNIDGKYDDAYEFLISFFISDNPDEFLSQDVFSRSEELPYNNVSDVVIGNIKTTRRVGDRDRYSQSSLPLTSYLISKDNLMISIVTDEYYGKFNGTTTDAIKNETNSNKIVSKIVSTFQFTK</sequence>
<organism evidence="3 4">
    <name type="scientific">Candidatus Roizmanbacteria bacterium RIFCSPHIGHO2_02_FULL_37_24</name>
    <dbReference type="NCBI Taxonomy" id="1802037"/>
    <lineage>
        <taxon>Bacteria</taxon>
        <taxon>Candidatus Roizmaniibacteriota</taxon>
    </lineage>
</organism>
<feature type="region of interest" description="Disordered" evidence="1">
    <location>
        <begin position="1"/>
        <end position="24"/>
    </location>
</feature>
<evidence type="ECO:0000313" key="4">
    <source>
        <dbReference type="Proteomes" id="UP000177159"/>
    </source>
</evidence>
<dbReference type="EMBL" id="MFZM01000019">
    <property type="protein sequence ID" value="OGK23575.1"/>
    <property type="molecule type" value="Genomic_DNA"/>
</dbReference>
<keyword evidence="2" id="KW-1133">Transmembrane helix</keyword>